<keyword evidence="2" id="KW-0732">Signal</keyword>
<evidence type="ECO:0000313" key="3">
    <source>
        <dbReference type="EMBL" id="PIN08434.1"/>
    </source>
</evidence>
<dbReference type="AlphaFoldDB" id="A0A2G9GT06"/>
<evidence type="ECO:0000256" key="1">
    <source>
        <dbReference type="SAM" id="MobiDB-lite"/>
    </source>
</evidence>
<sequence>MCNMRLLTVLIVLLAIASVHARNLPEDFDKIKGSLGRPAAPSPPAPQSGPPIGQIQQAFLLLLPKFNNYGRKPPPGPPSPKPGPPHTPVIEMIITSRPVENIFGTLKNYGRDPPLPTPAPKLPNQTHPASGGGVAAMAAKKSSENLFQSA</sequence>
<feature type="compositionally biased region" description="Pro residues" evidence="1">
    <location>
        <begin position="72"/>
        <end position="87"/>
    </location>
</feature>
<proteinExistence type="predicted"/>
<feature type="signal peptide" evidence="2">
    <location>
        <begin position="1"/>
        <end position="21"/>
    </location>
</feature>
<feature type="region of interest" description="Disordered" evidence="1">
    <location>
        <begin position="34"/>
        <end position="53"/>
    </location>
</feature>
<organism evidence="3 4">
    <name type="scientific">Handroanthus impetiginosus</name>
    <dbReference type="NCBI Taxonomy" id="429701"/>
    <lineage>
        <taxon>Eukaryota</taxon>
        <taxon>Viridiplantae</taxon>
        <taxon>Streptophyta</taxon>
        <taxon>Embryophyta</taxon>
        <taxon>Tracheophyta</taxon>
        <taxon>Spermatophyta</taxon>
        <taxon>Magnoliopsida</taxon>
        <taxon>eudicotyledons</taxon>
        <taxon>Gunneridae</taxon>
        <taxon>Pentapetalae</taxon>
        <taxon>asterids</taxon>
        <taxon>lamiids</taxon>
        <taxon>Lamiales</taxon>
        <taxon>Bignoniaceae</taxon>
        <taxon>Crescentiina</taxon>
        <taxon>Tabebuia alliance</taxon>
        <taxon>Handroanthus</taxon>
    </lineage>
</organism>
<evidence type="ECO:0000256" key="2">
    <source>
        <dbReference type="SAM" id="SignalP"/>
    </source>
</evidence>
<keyword evidence="4" id="KW-1185">Reference proteome</keyword>
<accession>A0A2G9GT06</accession>
<feature type="chain" id="PRO_5013708418" evidence="2">
    <location>
        <begin position="22"/>
        <end position="150"/>
    </location>
</feature>
<dbReference type="EMBL" id="NKXS01003816">
    <property type="protein sequence ID" value="PIN08434.1"/>
    <property type="molecule type" value="Genomic_DNA"/>
</dbReference>
<protein>
    <submittedName>
        <fullName evidence="3">Uncharacterized protein</fullName>
    </submittedName>
</protein>
<feature type="compositionally biased region" description="Pro residues" evidence="1">
    <location>
        <begin position="40"/>
        <end position="49"/>
    </location>
</feature>
<feature type="region of interest" description="Disordered" evidence="1">
    <location>
        <begin position="105"/>
        <end position="150"/>
    </location>
</feature>
<evidence type="ECO:0000313" key="4">
    <source>
        <dbReference type="Proteomes" id="UP000231279"/>
    </source>
</evidence>
<feature type="region of interest" description="Disordered" evidence="1">
    <location>
        <begin position="66"/>
        <end position="89"/>
    </location>
</feature>
<dbReference type="Proteomes" id="UP000231279">
    <property type="component" value="Unassembled WGS sequence"/>
</dbReference>
<reference evidence="4" key="1">
    <citation type="journal article" date="2018" name="Gigascience">
        <title>Genome assembly of the Pink Ipe (Handroanthus impetiginosus, Bignoniaceae), a highly valued, ecologically keystone Neotropical timber forest tree.</title>
        <authorList>
            <person name="Silva-Junior O.B."/>
            <person name="Grattapaglia D."/>
            <person name="Novaes E."/>
            <person name="Collevatti R.G."/>
        </authorList>
    </citation>
    <scope>NUCLEOTIDE SEQUENCE [LARGE SCALE GENOMIC DNA]</scope>
    <source>
        <strain evidence="4">cv. UFG-1</strain>
    </source>
</reference>
<name>A0A2G9GT06_9LAMI</name>
<comment type="caution">
    <text evidence="3">The sequence shown here is derived from an EMBL/GenBank/DDBJ whole genome shotgun (WGS) entry which is preliminary data.</text>
</comment>
<gene>
    <name evidence="3" type="ORF">CDL12_18987</name>
</gene>